<dbReference type="Gene3D" id="4.10.240.10">
    <property type="entry name" value="Zn(2)-C6 fungal-type DNA-binding domain"/>
    <property type="match status" value="2"/>
</dbReference>
<dbReference type="STRING" id="303698.A0A1V6T3Q9"/>
<keyword evidence="5" id="KW-0804">Transcription</keyword>
<keyword evidence="4" id="KW-0238">DNA-binding</keyword>
<evidence type="ECO:0000256" key="2">
    <source>
        <dbReference type="ARBA" id="ARBA00022723"/>
    </source>
</evidence>
<dbReference type="SMART" id="SM00066">
    <property type="entry name" value="GAL4"/>
    <property type="match status" value="2"/>
</dbReference>
<dbReference type="PROSITE" id="PS00463">
    <property type="entry name" value="ZN2_CY6_FUNGAL_1"/>
    <property type="match status" value="2"/>
</dbReference>
<dbReference type="EMBL" id="MLKD01000013">
    <property type="protein sequence ID" value="OQE20560.1"/>
    <property type="molecule type" value="Genomic_DNA"/>
</dbReference>
<dbReference type="InterPro" id="IPR007219">
    <property type="entry name" value="XnlR_reg_dom"/>
</dbReference>
<comment type="subcellular location">
    <subcellularLocation>
        <location evidence="1">Nucleus</location>
    </subcellularLocation>
</comment>
<dbReference type="Proteomes" id="UP000191285">
    <property type="component" value="Unassembled WGS sequence"/>
</dbReference>
<comment type="caution">
    <text evidence="8">The sequence shown here is derived from an EMBL/GenBank/DDBJ whole genome shotgun (WGS) entry which is preliminary data.</text>
</comment>
<evidence type="ECO:0000256" key="5">
    <source>
        <dbReference type="ARBA" id="ARBA00023163"/>
    </source>
</evidence>
<evidence type="ECO:0000256" key="6">
    <source>
        <dbReference type="ARBA" id="ARBA00023242"/>
    </source>
</evidence>
<dbReference type="InterPro" id="IPR036864">
    <property type="entry name" value="Zn2-C6_fun-type_DNA-bd_sf"/>
</dbReference>
<dbReference type="GO" id="GO:0005634">
    <property type="term" value="C:nucleus"/>
    <property type="evidence" value="ECO:0007669"/>
    <property type="project" value="UniProtKB-SubCell"/>
</dbReference>
<dbReference type="CDD" id="cd12148">
    <property type="entry name" value="fungal_TF_MHR"/>
    <property type="match status" value="1"/>
</dbReference>
<protein>
    <recommendedName>
        <fullName evidence="7">Zn(2)-C6 fungal-type domain-containing protein</fullName>
    </recommendedName>
</protein>
<sequence>MNVSEASQPNMRPHLQNNLSLGTKAAIRRTQTGCHTCRSRRVKCDERKPVCSRCSKGNRECRWQNPNQKRVRQPRRPNSTACVLCREKKLKCIGGNHIACSICSRMGVECVRSATGIKNTSIAEDGLSSQVNDTSMEDLPFLHVPGDQTSRSKDAKPLGHLPTGRELEELISLYFASVHHFGFFAFIHQLHFNRLLAQGKAPRELTLIMIASALRFAGNPSPENLAKADAWADAALGALLPRVYQGFGAVQLMILLLAQHYELNRGNFTSAWLLSANCTRMMQMMSLHTFDRTYPAKFPSHLQLSPLLSREALRRLAWSTFFFDSMIDGGRYGFRSVDEISYRIQLPCDQASFLANENIVTETLFPQSNANPQVGDIHHTPLDMWAHVLRIAAARRRALHFAFRASHREHTVEKMTAELAVIEADVEFVVSDLPKRFHFNKDSVFIHRDRLTTFLLLHVLRQNLFIIVGRAALLVYQGDSTKADLISHVRRKRISHALPIARILGEGLKAKVALDPHLGIQAYVTLEILLFEPRRLAEIDPSIDLKSPEFMTAIPDLLTVIRDIGRRSEGIRQLHIEAVHRLLRFDCAHFLQPVDIEAFQSGYRLVGQDPAEFDFRDFRWAKVERIRRGAQSAAIGGGDEMLLEYRVDTETATNTVVPSPRLDAIDVNSALGWSPSVRPDSADVPHTMALHEGHRLDDYRMDTTRSEFGFIDELSLDWSWLLEESGPSVYQTGDPETFWSQLDQI</sequence>
<keyword evidence="3" id="KW-0805">Transcription regulation</keyword>
<dbReference type="AlphaFoldDB" id="A0A1V6T3Q9"/>
<evidence type="ECO:0000313" key="8">
    <source>
        <dbReference type="EMBL" id="OQE20560.1"/>
    </source>
</evidence>
<dbReference type="GO" id="GO:0000981">
    <property type="term" value="F:DNA-binding transcription factor activity, RNA polymerase II-specific"/>
    <property type="evidence" value="ECO:0007669"/>
    <property type="project" value="InterPro"/>
</dbReference>
<proteinExistence type="predicted"/>
<reference evidence="9" key="1">
    <citation type="journal article" date="2017" name="Nat. Microbiol.">
        <title>Global analysis of biosynthetic gene clusters reveals vast potential of secondary metabolite production in Penicillium species.</title>
        <authorList>
            <person name="Nielsen J.C."/>
            <person name="Grijseels S."/>
            <person name="Prigent S."/>
            <person name="Ji B."/>
            <person name="Dainat J."/>
            <person name="Nielsen K.F."/>
            <person name="Frisvad J.C."/>
            <person name="Workman M."/>
            <person name="Nielsen J."/>
        </authorList>
    </citation>
    <scope>NUCLEOTIDE SEQUENCE [LARGE SCALE GENOMIC DNA]</scope>
    <source>
        <strain evidence="9">IBT 24891</strain>
    </source>
</reference>
<name>A0A1V6T3Q9_9EURO</name>
<keyword evidence="9" id="KW-1185">Reference proteome</keyword>
<dbReference type="PANTHER" id="PTHR47338:SF7">
    <property type="entry name" value="ZN(II)2CYS6 TRANSCRIPTION FACTOR (EUROFUNG)"/>
    <property type="match status" value="1"/>
</dbReference>
<evidence type="ECO:0000259" key="7">
    <source>
        <dbReference type="PROSITE" id="PS50048"/>
    </source>
</evidence>
<dbReference type="Pfam" id="PF00172">
    <property type="entry name" value="Zn_clus"/>
    <property type="match status" value="1"/>
</dbReference>
<dbReference type="CDD" id="cd00067">
    <property type="entry name" value="GAL4"/>
    <property type="match status" value="2"/>
</dbReference>
<keyword evidence="6" id="KW-0539">Nucleus</keyword>
<dbReference type="GO" id="GO:0006351">
    <property type="term" value="P:DNA-templated transcription"/>
    <property type="evidence" value="ECO:0007669"/>
    <property type="project" value="InterPro"/>
</dbReference>
<dbReference type="PANTHER" id="PTHR47338">
    <property type="entry name" value="ZN(II)2CYS6 TRANSCRIPTION FACTOR (EUROFUNG)-RELATED"/>
    <property type="match status" value="1"/>
</dbReference>
<dbReference type="SUPFAM" id="SSF57701">
    <property type="entry name" value="Zn2/Cys6 DNA-binding domain"/>
    <property type="match status" value="2"/>
</dbReference>
<dbReference type="GO" id="GO:0008270">
    <property type="term" value="F:zinc ion binding"/>
    <property type="evidence" value="ECO:0007669"/>
    <property type="project" value="InterPro"/>
</dbReference>
<feature type="domain" description="Zn(2)-C6 fungal-type" evidence="7">
    <location>
        <begin position="81"/>
        <end position="112"/>
    </location>
</feature>
<dbReference type="InterPro" id="IPR001138">
    <property type="entry name" value="Zn2Cys6_DnaBD"/>
</dbReference>
<evidence type="ECO:0000256" key="4">
    <source>
        <dbReference type="ARBA" id="ARBA00023125"/>
    </source>
</evidence>
<organism evidence="8 9">
    <name type="scientific">Penicillium steckii</name>
    <dbReference type="NCBI Taxonomy" id="303698"/>
    <lineage>
        <taxon>Eukaryota</taxon>
        <taxon>Fungi</taxon>
        <taxon>Dikarya</taxon>
        <taxon>Ascomycota</taxon>
        <taxon>Pezizomycotina</taxon>
        <taxon>Eurotiomycetes</taxon>
        <taxon>Eurotiomycetidae</taxon>
        <taxon>Eurotiales</taxon>
        <taxon>Aspergillaceae</taxon>
        <taxon>Penicillium</taxon>
    </lineage>
</organism>
<evidence type="ECO:0000256" key="3">
    <source>
        <dbReference type="ARBA" id="ARBA00023015"/>
    </source>
</evidence>
<feature type="domain" description="Zn(2)-C6 fungal-type" evidence="7">
    <location>
        <begin position="33"/>
        <end position="63"/>
    </location>
</feature>
<evidence type="ECO:0000313" key="9">
    <source>
        <dbReference type="Proteomes" id="UP000191285"/>
    </source>
</evidence>
<gene>
    <name evidence="8" type="ORF">PENSTE_c013G00685</name>
</gene>
<dbReference type="PROSITE" id="PS50048">
    <property type="entry name" value="ZN2_CY6_FUNGAL_2"/>
    <property type="match status" value="2"/>
</dbReference>
<dbReference type="Pfam" id="PF04082">
    <property type="entry name" value="Fungal_trans"/>
    <property type="match status" value="1"/>
</dbReference>
<dbReference type="OrthoDB" id="2563500at2759"/>
<dbReference type="GO" id="GO:0003677">
    <property type="term" value="F:DNA binding"/>
    <property type="evidence" value="ECO:0007669"/>
    <property type="project" value="UniProtKB-KW"/>
</dbReference>
<keyword evidence="2" id="KW-0479">Metal-binding</keyword>
<evidence type="ECO:0000256" key="1">
    <source>
        <dbReference type="ARBA" id="ARBA00004123"/>
    </source>
</evidence>
<accession>A0A1V6T3Q9</accession>
<dbReference type="InterPro" id="IPR050815">
    <property type="entry name" value="TF_fung"/>
</dbReference>